<dbReference type="GO" id="GO:0003735">
    <property type="term" value="F:structural constituent of ribosome"/>
    <property type="evidence" value="ECO:0007669"/>
    <property type="project" value="InterPro"/>
</dbReference>
<dbReference type="RefSeq" id="WP_170917220.1">
    <property type="nucleotide sequence ID" value="NZ_FUZT01000001.1"/>
</dbReference>
<dbReference type="InterPro" id="IPR037121">
    <property type="entry name" value="Ribosomal_bL25_C"/>
</dbReference>
<evidence type="ECO:0000313" key="9">
    <source>
        <dbReference type="Proteomes" id="UP000190285"/>
    </source>
</evidence>
<dbReference type="AlphaFoldDB" id="A0A1T5IBD5"/>
<keyword evidence="3 5" id="KW-0689">Ribosomal protein</keyword>
<keyword evidence="4 5" id="KW-0687">Ribonucleoprotein</keyword>
<dbReference type="Proteomes" id="UP000190285">
    <property type="component" value="Unassembled WGS sequence"/>
</dbReference>
<evidence type="ECO:0000256" key="3">
    <source>
        <dbReference type="ARBA" id="ARBA00022980"/>
    </source>
</evidence>
<dbReference type="PANTHER" id="PTHR33284:SF1">
    <property type="entry name" value="RIBOSOMAL PROTEIN L25_GLN-TRNA SYNTHETASE, ANTI-CODON-BINDING DOMAIN-CONTAINING PROTEIN"/>
    <property type="match status" value="1"/>
</dbReference>
<dbReference type="InterPro" id="IPR020056">
    <property type="entry name" value="Rbsml_bL25/Gln-tRNA_synth_N"/>
</dbReference>
<dbReference type="InterPro" id="IPR011035">
    <property type="entry name" value="Ribosomal_bL25/Gln-tRNA_synth"/>
</dbReference>
<dbReference type="EMBL" id="FUZT01000001">
    <property type="protein sequence ID" value="SKC36484.1"/>
    <property type="molecule type" value="Genomic_DNA"/>
</dbReference>
<feature type="domain" description="Large ribosomal subunit protein bL25 beta" evidence="7">
    <location>
        <begin position="97"/>
        <end position="176"/>
    </location>
</feature>
<sequence>MNTATLVVTPRHEKGRKVRKQGFIPAIIYGHGTKNTPIQFPKSNFQRVINEFGQRAKINLVINDEEKSGIIKAVDRHPVTLEVQHVDIQVVQKDETVNWEIPITFSGRENLESKRLVLQVDLAQIEVNGRVDIIPDSIVVDVKNKDINDTITIGDLKLDSRIKTIKTPDTVLAIVKSNYNTAADTIIEDTTEESAV</sequence>
<evidence type="ECO:0000256" key="1">
    <source>
        <dbReference type="ARBA" id="ARBA00022730"/>
    </source>
</evidence>
<dbReference type="CDD" id="cd00495">
    <property type="entry name" value="Ribosomal_L25_TL5_CTC"/>
    <property type="match status" value="1"/>
</dbReference>
<evidence type="ECO:0000256" key="4">
    <source>
        <dbReference type="ARBA" id="ARBA00023274"/>
    </source>
</evidence>
<feature type="domain" description="Large ribosomal subunit protein bL25 L25" evidence="6">
    <location>
        <begin position="9"/>
        <end position="87"/>
    </location>
</feature>
<reference evidence="8 9" key="1">
    <citation type="submission" date="2017-02" db="EMBL/GenBank/DDBJ databases">
        <authorList>
            <person name="Peterson S.W."/>
        </authorList>
    </citation>
    <scope>NUCLEOTIDE SEQUENCE [LARGE SCALE GENOMIC DNA]</scope>
    <source>
        <strain evidence="8 9">M1</strain>
    </source>
</reference>
<evidence type="ECO:0000259" key="7">
    <source>
        <dbReference type="Pfam" id="PF14693"/>
    </source>
</evidence>
<dbReference type="Gene3D" id="2.170.120.20">
    <property type="entry name" value="Ribosomal protein L25, beta domain"/>
    <property type="match status" value="1"/>
</dbReference>
<evidence type="ECO:0000259" key="6">
    <source>
        <dbReference type="Pfam" id="PF01386"/>
    </source>
</evidence>
<protein>
    <recommendedName>
        <fullName evidence="5">Large ribosomal subunit protein bL25</fullName>
    </recommendedName>
    <alternativeName>
        <fullName evidence="5">General stress protein CTC</fullName>
    </alternativeName>
</protein>
<dbReference type="Pfam" id="PF01386">
    <property type="entry name" value="Ribosomal_L25p"/>
    <property type="match status" value="1"/>
</dbReference>
<name>A0A1T5IBD5_9FIRM</name>
<comment type="function">
    <text evidence="5">This is one of the proteins that binds to the 5S RNA in the ribosome where it forms part of the central protuberance.</text>
</comment>
<proteinExistence type="inferred from homology"/>
<keyword evidence="2 5" id="KW-0694">RNA-binding</keyword>
<keyword evidence="1 5" id="KW-0699">rRNA-binding</keyword>
<dbReference type="Pfam" id="PF14693">
    <property type="entry name" value="Ribosomal_TL5_C"/>
    <property type="match status" value="1"/>
</dbReference>
<comment type="subunit">
    <text evidence="5">Part of the 50S ribosomal subunit; part of the 5S rRNA/L5/L18/L25 subcomplex. Contacts the 5S rRNA. Binds to the 5S rRNA independently of L5 and L18.</text>
</comment>
<comment type="similarity">
    <text evidence="5">Belongs to the bacterial ribosomal protein bL25 family. CTC subfamily.</text>
</comment>
<dbReference type="NCBIfam" id="TIGR00731">
    <property type="entry name" value="bL25_bact_ctc"/>
    <property type="match status" value="1"/>
</dbReference>
<dbReference type="InterPro" id="IPR001021">
    <property type="entry name" value="Ribosomal_bL25_long"/>
</dbReference>
<organism evidence="8 9">
    <name type="scientific">Maledivibacter halophilus</name>
    <dbReference type="NCBI Taxonomy" id="36842"/>
    <lineage>
        <taxon>Bacteria</taxon>
        <taxon>Bacillati</taxon>
        <taxon>Bacillota</taxon>
        <taxon>Clostridia</taxon>
        <taxon>Peptostreptococcales</taxon>
        <taxon>Caminicellaceae</taxon>
        <taxon>Maledivibacter</taxon>
    </lineage>
</organism>
<keyword evidence="9" id="KW-1185">Reference proteome</keyword>
<dbReference type="GO" id="GO:0008097">
    <property type="term" value="F:5S rRNA binding"/>
    <property type="evidence" value="ECO:0007669"/>
    <property type="project" value="InterPro"/>
</dbReference>
<dbReference type="InterPro" id="IPR020057">
    <property type="entry name" value="Ribosomal_bL25_b-dom"/>
</dbReference>
<dbReference type="InterPro" id="IPR020930">
    <property type="entry name" value="Ribosomal_uL5_bac-type"/>
</dbReference>
<evidence type="ECO:0000256" key="2">
    <source>
        <dbReference type="ARBA" id="ARBA00022884"/>
    </source>
</evidence>
<evidence type="ECO:0000256" key="5">
    <source>
        <dbReference type="HAMAP-Rule" id="MF_01334"/>
    </source>
</evidence>
<dbReference type="PANTHER" id="PTHR33284">
    <property type="entry name" value="RIBOSOMAL PROTEIN L25/GLN-TRNA SYNTHETASE, ANTI-CODON-BINDING DOMAIN-CONTAINING PROTEIN"/>
    <property type="match status" value="1"/>
</dbReference>
<dbReference type="GO" id="GO:0006412">
    <property type="term" value="P:translation"/>
    <property type="evidence" value="ECO:0007669"/>
    <property type="project" value="UniProtKB-UniRule"/>
</dbReference>
<dbReference type="Gene3D" id="2.40.240.10">
    <property type="entry name" value="Ribosomal Protein L25, Chain P"/>
    <property type="match status" value="1"/>
</dbReference>
<accession>A0A1T5IBD5</accession>
<dbReference type="InterPro" id="IPR029751">
    <property type="entry name" value="Ribosomal_L25_dom"/>
</dbReference>
<dbReference type="GO" id="GO:0022625">
    <property type="term" value="C:cytosolic large ribosomal subunit"/>
    <property type="evidence" value="ECO:0007669"/>
    <property type="project" value="TreeGrafter"/>
</dbReference>
<dbReference type="HAMAP" id="MF_01334">
    <property type="entry name" value="Ribosomal_bL25_CTC"/>
    <property type="match status" value="1"/>
</dbReference>
<dbReference type="STRING" id="36842.SAMN02194393_00159"/>
<dbReference type="SUPFAM" id="SSF50715">
    <property type="entry name" value="Ribosomal protein L25-like"/>
    <property type="match status" value="1"/>
</dbReference>
<gene>
    <name evidence="5" type="primary">rplY</name>
    <name evidence="5" type="synonym">ctc</name>
    <name evidence="8" type="ORF">SAMN02194393_00159</name>
</gene>
<evidence type="ECO:0000313" key="8">
    <source>
        <dbReference type="EMBL" id="SKC36484.1"/>
    </source>
</evidence>